<evidence type="ECO:0000313" key="2">
    <source>
        <dbReference type="EMBL" id="MFD1706443.1"/>
    </source>
</evidence>
<dbReference type="EMBL" id="JBHUEO010000013">
    <property type="protein sequence ID" value="MFD1706443.1"/>
    <property type="molecule type" value="Genomic_DNA"/>
</dbReference>
<protein>
    <submittedName>
        <fullName evidence="2">Uncharacterized protein</fullName>
    </submittedName>
</protein>
<name>A0ABW4KG14_9BACI</name>
<sequence>MPPPVSPVYQLACKIGYWSSILFALTGIGYAAGMVALLIAFPVPEWRGITDTVAGFDTSYVTYYSLCQTMAFISAPLFVVMICCAHEYTSPEKRILTRISICFGIMFALLSQV</sequence>
<comment type="caution">
    <text evidence="2">The sequence shown here is derived from an EMBL/GenBank/DDBJ whole genome shotgun (WGS) entry which is preliminary data.</text>
</comment>
<keyword evidence="3" id="KW-1185">Reference proteome</keyword>
<evidence type="ECO:0000256" key="1">
    <source>
        <dbReference type="SAM" id="Phobius"/>
    </source>
</evidence>
<keyword evidence="1" id="KW-0812">Transmembrane</keyword>
<accession>A0ABW4KG14</accession>
<proteinExistence type="predicted"/>
<evidence type="ECO:0000313" key="3">
    <source>
        <dbReference type="Proteomes" id="UP001597301"/>
    </source>
</evidence>
<feature type="transmembrane region" description="Helical" evidence="1">
    <location>
        <begin position="21"/>
        <end position="41"/>
    </location>
</feature>
<feature type="transmembrane region" description="Helical" evidence="1">
    <location>
        <begin position="61"/>
        <end position="83"/>
    </location>
</feature>
<reference evidence="3" key="1">
    <citation type="journal article" date="2019" name="Int. J. Syst. Evol. Microbiol.">
        <title>The Global Catalogue of Microorganisms (GCM) 10K type strain sequencing project: providing services to taxonomists for standard genome sequencing and annotation.</title>
        <authorList>
            <consortium name="The Broad Institute Genomics Platform"/>
            <consortium name="The Broad Institute Genome Sequencing Center for Infectious Disease"/>
            <person name="Wu L."/>
            <person name="Ma J."/>
        </authorList>
    </citation>
    <scope>NUCLEOTIDE SEQUENCE [LARGE SCALE GENOMIC DNA]</scope>
    <source>
        <strain evidence="3">CGMCC 1.12295</strain>
    </source>
</reference>
<organism evidence="2 3">
    <name type="scientific">Siminovitchia sediminis</name>
    <dbReference type="NCBI Taxonomy" id="1274353"/>
    <lineage>
        <taxon>Bacteria</taxon>
        <taxon>Bacillati</taxon>
        <taxon>Bacillota</taxon>
        <taxon>Bacilli</taxon>
        <taxon>Bacillales</taxon>
        <taxon>Bacillaceae</taxon>
        <taxon>Siminovitchia</taxon>
    </lineage>
</organism>
<feature type="transmembrane region" description="Helical" evidence="1">
    <location>
        <begin position="95"/>
        <end position="112"/>
    </location>
</feature>
<dbReference type="Proteomes" id="UP001597301">
    <property type="component" value="Unassembled WGS sequence"/>
</dbReference>
<keyword evidence="1" id="KW-0472">Membrane</keyword>
<keyword evidence="1" id="KW-1133">Transmembrane helix</keyword>
<dbReference type="RefSeq" id="WP_380773050.1">
    <property type="nucleotide sequence ID" value="NZ_JBHUEO010000013.1"/>
</dbReference>
<gene>
    <name evidence="2" type="ORF">ACFSCZ_06700</name>
</gene>